<dbReference type="PRINTS" id="PR00081">
    <property type="entry name" value="GDHRDH"/>
</dbReference>
<dbReference type="WBParaSite" id="ALUE_0001178901-mRNA-1">
    <property type="protein sequence ID" value="ALUE_0001178901-mRNA-1"/>
    <property type="gene ID" value="ALUE_0001178901"/>
</dbReference>
<dbReference type="PRINTS" id="PR00080">
    <property type="entry name" value="SDRFAMILY"/>
</dbReference>
<dbReference type="InterPro" id="IPR020904">
    <property type="entry name" value="Sc_DH/Rdtase_CS"/>
</dbReference>
<name>A0A0M3I4P1_ASCLU</name>
<keyword evidence="1" id="KW-0560">Oxidoreductase</keyword>
<dbReference type="Proteomes" id="UP000036681">
    <property type="component" value="Unplaced"/>
</dbReference>
<evidence type="ECO:0000313" key="4">
    <source>
        <dbReference type="Proteomes" id="UP000036681"/>
    </source>
</evidence>
<reference evidence="5" key="1">
    <citation type="submission" date="2017-02" db="UniProtKB">
        <authorList>
            <consortium name="WormBaseParasite"/>
        </authorList>
    </citation>
    <scope>IDENTIFICATION</scope>
</reference>
<keyword evidence="3" id="KW-0472">Membrane</keyword>
<feature type="transmembrane region" description="Helical" evidence="3">
    <location>
        <begin position="7"/>
        <end position="25"/>
    </location>
</feature>
<dbReference type="AlphaFoldDB" id="A0A0M3I4P1"/>
<dbReference type="InterPro" id="IPR002347">
    <property type="entry name" value="SDR_fam"/>
</dbReference>
<evidence type="ECO:0000313" key="5">
    <source>
        <dbReference type="WBParaSite" id="ALUE_0001178901-mRNA-1"/>
    </source>
</evidence>
<keyword evidence="4" id="KW-1185">Reference proteome</keyword>
<protein>
    <submittedName>
        <fullName evidence="5">17-beta-hydroxysteroid dehydrogenase type 6</fullName>
    </submittedName>
</protein>
<dbReference type="Pfam" id="PF00106">
    <property type="entry name" value="adh_short"/>
    <property type="match status" value="1"/>
</dbReference>
<organism evidence="4 5">
    <name type="scientific">Ascaris lumbricoides</name>
    <name type="common">Giant roundworm</name>
    <dbReference type="NCBI Taxonomy" id="6252"/>
    <lineage>
        <taxon>Eukaryota</taxon>
        <taxon>Metazoa</taxon>
        <taxon>Ecdysozoa</taxon>
        <taxon>Nematoda</taxon>
        <taxon>Chromadorea</taxon>
        <taxon>Rhabditida</taxon>
        <taxon>Spirurina</taxon>
        <taxon>Ascaridomorpha</taxon>
        <taxon>Ascaridoidea</taxon>
        <taxon>Ascarididae</taxon>
        <taxon>Ascaris</taxon>
    </lineage>
</organism>
<dbReference type="GO" id="GO:0008202">
    <property type="term" value="P:steroid metabolic process"/>
    <property type="evidence" value="ECO:0007669"/>
    <property type="project" value="TreeGrafter"/>
</dbReference>
<evidence type="ECO:0000256" key="2">
    <source>
        <dbReference type="RuleBase" id="RU000363"/>
    </source>
</evidence>
<keyword evidence="3" id="KW-1133">Transmembrane helix</keyword>
<dbReference type="SUPFAM" id="SSF51735">
    <property type="entry name" value="NAD(P)-binding Rossmann-fold domains"/>
    <property type="match status" value="1"/>
</dbReference>
<evidence type="ECO:0000256" key="3">
    <source>
        <dbReference type="SAM" id="Phobius"/>
    </source>
</evidence>
<keyword evidence="3" id="KW-0812">Transmembrane</keyword>
<dbReference type="GO" id="GO:0016491">
    <property type="term" value="F:oxidoreductase activity"/>
    <property type="evidence" value="ECO:0007669"/>
    <property type="project" value="UniProtKB-KW"/>
</dbReference>
<dbReference type="Gene3D" id="3.40.50.720">
    <property type="entry name" value="NAD(P)-binding Rossmann-like Domain"/>
    <property type="match status" value="1"/>
</dbReference>
<dbReference type="PANTHER" id="PTHR43313:SF34">
    <property type="entry name" value="RETINOL DEHYDROGENASE 7"/>
    <property type="match status" value="1"/>
</dbReference>
<comment type="similarity">
    <text evidence="2">Belongs to the short-chain dehydrogenases/reductases (SDR) family.</text>
</comment>
<sequence>MCSIVMFAAFCGILVTIYYCLRFIWELIPISNISGRIVFITGCDSGFGRRICLKCLKNGMTVFAGCFSEKGGASLVAEAKHLAGTLDVIHLDVTNDRSVQEAYEYVENKLKDGKQLWAILNNAGIFIYGPEDWCTLDDYKLAIDVNTLGVIRITHAFKRLLKQSKGRIVTVASVAGRTAMPASGPYTVSKFAVEAFMDIVRQELRDFGIQCSIIEPGIFATEMADKSILSERMHTMWERLDDESKAEYGEEFLENYRENFLTNPRLFKSENLDWVINSYYHALTAIFPRNRYRCGWDAIFFYIPQCFFPTEITDLLNRTVLKSIMPKPAALIDKKNR</sequence>
<dbReference type="PROSITE" id="PS00061">
    <property type="entry name" value="ADH_SHORT"/>
    <property type="match status" value="1"/>
</dbReference>
<dbReference type="PANTHER" id="PTHR43313">
    <property type="entry name" value="SHORT-CHAIN DEHYDROGENASE/REDUCTASE FAMILY 9C"/>
    <property type="match status" value="1"/>
</dbReference>
<accession>A0A0M3I4P1</accession>
<evidence type="ECO:0000256" key="1">
    <source>
        <dbReference type="ARBA" id="ARBA00023002"/>
    </source>
</evidence>
<proteinExistence type="inferred from homology"/>
<dbReference type="InterPro" id="IPR036291">
    <property type="entry name" value="NAD(P)-bd_dom_sf"/>
</dbReference>